<accession>A0A9W7KMR5</accession>
<reference evidence="1 2" key="1">
    <citation type="submission" date="2018-07" db="EMBL/GenBank/DDBJ databases">
        <title>Genome sequence of Azospirillum sp. ATCC 49961.</title>
        <authorList>
            <person name="Sant'Anna F.H."/>
            <person name="Baldani J.I."/>
            <person name="Zilli J.E."/>
            <person name="Reis V.M."/>
            <person name="Hartmann A."/>
            <person name="Cruz L."/>
            <person name="de Souza E.M."/>
            <person name="de Oliveira Pedrosa F."/>
            <person name="Passaglia L.M.P."/>
        </authorList>
    </citation>
    <scope>NUCLEOTIDE SEQUENCE [LARGE SCALE GENOMIC DNA]</scope>
    <source>
        <strain evidence="1 2">ATCC 49961</strain>
    </source>
</reference>
<dbReference type="Proteomes" id="UP000480854">
    <property type="component" value="Unassembled WGS sequence"/>
</dbReference>
<gene>
    <name evidence="1" type="ORF">DS843_30325</name>
</gene>
<sequence>MRFHRGEGAQTLVSESFDDGSSITYTTGQRSYIETPSITIKPRTFNPFVDMDSYVEARRAGLVPGVRVKDNATPADQFDMDAYREHRKATAKRDEMTDWIAARRRGEVPSC</sequence>
<name>A0A9W7KMR5_9PROT</name>
<protein>
    <submittedName>
        <fullName evidence="1">Uncharacterized protein</fullName>
    </submittedName>
</protein>
<organism evidence="1 2">
    <name type="scientific">Roseomonas genomospecies 6</name>
    <dbReference type="NCBI Taxonomy" id="214106"/>
    <lineage>
        <taxon>Bacteria</taxon>
        <taxon>Pseudomonadati</taxon>
        <taxon>Pseudomonadota</taxon>
        <taxon>Alphaproteobacteria</taxon>
        <taxon>Acetobacterales</taxon>
        <taxon>Roseomonadaceae</taxon>
        <taxon>Roseomonas</taxon>
    </lineage>
</organism>
<comment type="caution">
    <text evidence="1">The sequence shown here is derived from an EMBL/GenBank/DDBJ whole genome shotgun (WGS) entry which is preliminary data.</text>
</comment>
<evidence type="ECO:0000313" key="2">
    <source>
        <dbReference type="Proteomes" id="UP000480854"/>
    </source>
</evidence>
<proteinExistence type="predicted"/>
<dbReference type="EMBL" id="QOKW01000057">
    <property type="protein sequence ID" value="KAA0675719.1"/>
    <property type="molecule type" value="Genomic_DNA"/>
</dbReference>
<keyword evidence="2" id="KW-1185">Reference proteome</keyword>
<dbReference type="AlphaFoldDB" id="A0A9W7KMR5"/>
<evidence type="ECO:0000313" key="1">
    <source>
        <dbReference type="EMBL" id="KAA0675719.1"/>
    </source>
</evidence>